<dbReference type="Pfam" id="PF00990">
    <property type="entry name" value="GGDEF"/>
    <property type="match status" value="1"/>
</dbReference>
<feature type="domain" description="Response regulatory" evidence="3">
    <location>
        <begin position="5"/>
        <end position="126"/>
    </location>
</feature>
<evidence type="ECO:0000259" key="5">
    <source>
        <dbReference type="PROSITE" id="PS50887"/>
    </source>
</evidence>
<evidence type="ECO:0000256" key="1">
    <source>
        <dbReference type="PROSITE-ProRule" id="PRU00169"/>
    </source>
</evidence>
<dbReference type="InterPro" id="IPR052155">
    <property type="entry name" value="Biofilm_reg_signaling"/>
</dbReference>
<feature type="coiled-coil region" evidence="2">
    <location>
        <begin position="154"/>
        <end position="184"/>
    </location>
</feature>
<evidence type="ECO:0000259" key="3">
    <source>
        <dbReference type="PROSITE" id="PS50110"/>
    </source>
</evidence>
<evidence type="ECO:0000256" key="2">
    <source>
        <dbReference type="SAM" id="Coils"/>
    </source>
</evidence>
<dbReference type="EMBL" id="WWCT01000006">
    <property type="protein sequence ID" value="MYN26687.1"/>
    <property type="molecule type" value="Genomic_DNA"/>
</dbReference>
<dbReference type="PROSITE" id="PS50887">
    <property type="entry name" value="GGDEF"/>
    <property type="match status" value="1"/>
</dbReference>
<dbReference type="SMART" id="SM00267">
    <property type="entry name" value="GGDEF"/>
    <property type="match status" value="1"/>
</dbReference>
<dbReference type="SMART" id="SM00052">
    <property type="entry name" value="EAL"/>
    <property type="match status" value="1"/>
</dbReference>
<keyword evidence="7" id="KW-1185">Reference proteome</keyword>
<dbReference type="Gene3D" id="3.40.50.2300">
    <property type="match status" value="1"/>
</dbReference>
<dbReference type="PANTHER" id="PTHR44757:SF2">
    <property type="entry name" value="BIOFILM ARCHITECTURE MAINTENANCE PROTEIN MBAA"/>
    <property type="match status" value="1"/>
</dbReference>
<dbReference type="Proteomes" id="UP000642144">
    <property type="component" value="Unassembled WGS sequence"/>
</dbReference>
<gene>
    <name evidence="6" type="ORF">GTP69_09735</name>
</gene>
<reference evidence="6 7" key="1">
    <citation type="submission" date="2019-12" db="EMBL/GenBank/DDBJ databases">
        <title>Novel species isolated from a subtropical stream in China.</title>
        <authorList>
            <person name="Lu H."/>
        </authorList>
    </citation>
    <scope>NUCLEOTIDE SEQUENCE [LARGE SCALE GENOMIC DNA]</scope>
    <source>
        <strain evidence="6 7">CY42W</strain>
    </source>
</reference>
<dbReference type="RefSeq" id="WP_161054697.1">
    <property type="nucleotide sequence ID" value="NZ_WWCT01000006.1"/>
</dbReference>
<keyword evidence="1" id="KW-0597">Phosphoprotein</keyword>
<evidence type="ECO:0000313" key="7">
    <source>
        <dbReference type="Proteomes" id="UP000642144"/>
    </source>
</evidence>
<dbReference type="InterPro" id="IPR029787">
    <property type="entry name" value="Nucleotide_cyclase"/>
</dbReference>
<dbReference type="SUPFAM" id="SSF141868">
    <property type="entry name" value="EAL domain-like"/>
    <property type="match status" value="1"/>
</dbReference>
<evidence type="ECO:0000259" key="4">
    <source>
        <dbReference type="PROSITE" id="PS50883"/>
    </source>
</evidence>
<dbReference type="InterPro" id="IPR001789">
    <property type="entry name" value="Sig_transdc_resp-reg_receiver"/>
</dbReference>
<dbReference type="CDD" id="cd01949">
    <property type="entry name" value="GGDEF"/>
    <property type="match status" value="1"/>
</dbReference>
<dbReference type="Pfam" id="PF00563">
    <property type="entry name" value="EAL"/>
    <property type="match status" value="1"/>
</dbReference>
<dbReference type="PANTHER" id="PTHR44757">
    <property type="entry name" value="DIGUANYLATE CYCLASE DGCP"/>
    <property type="match status" value="1"/>
</dbReference>
<keyword evidence="2" id="KW-0175">Coiled coil</keyword>
<feature type="domain" description="EAL" evidence="4">
    <location>
        <begin position="354"/>
        <end position="614"/>
    </location>
</feature>
<dbReference type="NCBIfam" id="TIGR00254">
    <property type="entry name" value="GGDEF"/>
    <property type="match status" value="1"/>
</dbReference>
<dbReference type="SUPFAM" id="SSF52172">
    <property type="entry name" value="CheY-like"/>
    <property type="match status" value="1"/>
</dbReference>
<dbReference type="PROSITE" id="PS50883">
    <property type="entry name" value="EAL"/>
    <property type="match status" value="1"/>
</dbReference>
<comment type="caution">
    <text evidence="6">The sequence shown here is derived from an EMBL/GenBank/DDBJ whole genome shotgun (WGS) entry which is preliminary data.</text>
</comment>
<accession>A0ABW9VYE3</accession>
<dbReference type="InterPro" id="IPR001633">
    <property type="entry name" value="EAL_dom"/>
</dbReference>
<dbReference type="InterPro" id="IPR035919">
    <property type="entry name" value="EAL_sf"/>
</dbReference>
<name>A0ABW9VYE3_9BURK</name>
<dbReference type="SUPFAM" id="SSF55073">
    <property type="entry name" value="Nucleotide cyclase"/>
    <property type="match status" value="1"/>
</dbReference>
<dbReference type="InterPro" id="IPR011006">
    <property type="entry name" value="CheY-like_superfamily"/>
</dbReference>
<dbReference type="SMART" id="SM00448">
    <property type="entry name" value="REC"/>
    <property type="match status" value="1"/>
</dbReference>
<dbReference type="Pfam" id="PF00072">
    <property type="entry name" value="Response_reg"/>
    <property type="match status" value="1"/>
</dbReference>
<feature type="domain" description="GGDEF" evidence="5">
    <location>
        <begin position="212"/>
        <end position="345"/>
    </location>
</feature>
<evidence type="ECO:0000313" key="6">
    <source>
        <dbReference type="EMBL" id="MYN26687.1"/>
    </source>
</evidence>
<organism evidence="6 7">
    <name type="scientific">Duganella levis</name>
    <dbReference type="NCBI Taxonomy" id="2692169"/>
    <lineage>
        <taxon>Bacteria</taxon>
        <taxon>Pseudomonadati</taxon>
        <taxon>Pseudomonadota</taxon>
        <taxon>Betaproteobacteria</taxon>
        <taxon>Burkholderiales</taxon>
        <taxon>Oxalobacteraceae</taxon>
        <taxon>Telluria group</taxon>
        <taxon>Duganella</taxon>
    </lineage>
</organism>
<dbReference type="InterPro" id="IPR000160">
    <property type="entry name" value="GGDEF_dom"/>
</dbReference>
<protein>
    <submittedName>
        <fullName evidence="6">EAL domain-containing protein</fullName>
    </submittedName>
</protein>
<dbReference type="Gene3D" id="3.20.20.450">
    <property type="entry name" value="EAL domain"/>
    <property type="match status" value="1"/>
</dbReference>
<sequence>MHIPKVLLVNDDPASLYALESLLLDAADQHLYELITASSGKEALRHVLLQEFAVILLDVSMPNMDGFETAEAIHSHPRSAGTPIIFITAHYADEMNRLKAYQKGAADYLFTPVIPQILQAKVAVFVEMAAKNLQLRIKSDELARLNQDLRVQRLQDLERINAELELEIKERKQAEQRAHDLSTRDALTNLLNRRALIQQLEHAVATCDRSGVGFALLFLDLDKFKQINDNYGHEAGDELLRQVAARLSAAVRVADIVARLGGDEFVVLIEGKSASSNAARVGRKIEQACALPFDIGSHRLKTAASIGIALYPEDGANAQALMKNADTAMYHAKQNTAAPVQFFHEQLNVREREREQWTLDLRKALAANQLELRYQPQVDLRSGRVIAAEALLTWRHPVHGPLEAAQFLPQVQERTLLDRIDAWVIAQGCSQASLWQSLSGSAHGVQGPPLCIWLNLATPQLHADLLHALLPAMRKHGLTPGSMGIELNEKLLLGPTEPLAQLLMQLQSAGVRTALDDFGSARSSLAACKRWQLNALKIDRSFVHGIGNDEGGTDIVAAVVHLAKALSMRVIALGVETRLQMEVLQELGCHLCQGDLFYPPLTASGLLEQTSDINFNLNSPTLLSNEE</sequence>
<dbReference type="InterPro" id="IPR043128">
    <property type="entry name" value="Rev_trsase/Diguanyl_cyclase"/>
</dbReference>
<feature type="modified residue" description="4-aspartylphosphate" evidence="1">
    <location>
        <position position="58"/>
    </location>
</feature>
<dbReference type="Gene3D" id="3.30.70.270">
    <property type="match status" value="1"/>
</dbReference>
<dbReference type="PROSITE" id="PS50110">
    <property type="entry name" value="RESPONSE_REGULATORY"/>
    <property type="match status" value="1"/>
</dbReference>
<proteinExistence type="predicted"/>
<dbReference type="CDD" id="cd01948">
    <property type="entry name" value="EAL"/>
    <property type="match status" value="1"/>
</dbReference>